<reference evidence="1 2" key="1">
    <citation type="submission" date="2024-02" db="EMBL/GenBank/DDBJ databases">
        <title>A nitrogen-fixing paenibacillus bacterium.</title>
        <authorList>
            <person name="Zhang W.L."/>
            <person name="Chen S.F."/>
        </authorList>
    </citation>
    <scope>NUCLEOTIDE SEQUENCE [LARGE SCALE GENOMIC DNA]</scope>
    <source>
        <strain evidence="1 2">M1</strain>
    </source>
</reference>
<organism evidence="1 2">
    <name type="scientific">Paenibacillus haidiansis</name>
    <dbReference type="NCBI Taxonomy" id="1574488"/>
    <lineage>
        <taxon>Bacteria</taxon>
        <taxon>Bacillati</taxon>
        <taxon>Bacillota</taxon>
        <taxon>Bacilli</taxon>
        <taxon>Bacillales</taxon>
        <taxon>Paenibacillaceae</taxon>
        <taxon>Paenibacillus</taxon>
    </lineage>
</organism>
<dbReference type="RefSeq" id="WP_331845098.1">
    <property type="nucleotide sequence ID" value="NZ_JAZHPZ010000001.1"/>
</dbReference>
<evidence type="ECO:0000313" key="2">
    <source>
        <dbReference type="Proteomes" id="UP001306950"/>
    </source>
</evidence>
<name>A0ABU7VMA9_9BACL</name>
<keyword evidence="2" id="KW-1185">Reference proteome</keyword>
<comment type="caution">
    <text evidence="1">The sequence shown here is derived from an EMBL/GenBank/DDBJ whole genome shotgun (WGS) entry which is preliminary data.</text>
</comment>
<proteinExistence type="predicted"/>
<evidence type="ECO:0008006" key="3">
    <source>
        <dbReference type="Google" id="ProtNLM"/>
    </source>
</evidence>
<gene>
    <name evidence="1" type="ORF">V3851_03585</name>
</gene>
<evidence type="ECO:0000313" key="1">
    <source>
        <dbReference type="EMBL" id="MEF2964901.1"/>
    </source>
</evidence>
<sequence>MLPDLERKLLRILVNFSLQQRRMPMMGELTRKTGRKDKDLLDGLRRLERERYIEWPDPPNPQNIRILEISDREAL</sequence>
<dbReference type="Proteomes" id="UP001306950">
    <property type="component" value="Unassembled WGS sequence"/>
</dbReference>
<protein>
    <recommendedName>
        <fullName evidence="3">MarR family transcriptional regulator</fullName>
    </recommendedName>
</protein>
<accession>A0ABU7VMA9</accession>
<dbReference type="EMBL" id="JAZHPZ010000001">
    <property type="protein sequence ID" value="MEF2964901.1"/>
    <property type="molecule type" value="Genomic_DNA"/>
</dbReference>